<evidence type="ECO:0000259" key="5">
    <source>
        <dbReference type="SMART" id="SM01186"/>
    </source>
</evidence>
<reference evidence="6 7" key="1">
    <citation type="journal article" date="2022" name="bioRxiv">
        <title>Genomics of Preaxostyla Flagellates Illuminates Evolutionary Transitions and the Path Towards Mitochondrial Loss.</title>
        <authorList>
            <person name="Novak L.V.F."/>
            <person name="Treitli S.C."/>
            <person name="Pyrih J."/>
            <person name="Halakuc P."/>
            <person name="Pipaliya S.V."/>
            <person name="Vacek V."/>
            <person name="Brzon O."/>
            <person name="Soukal P."/>
            <person name="Eme L."/>
            <person name="Dacks J.B."/>
            <person name="Karnkowska A."/>
            <person name="Elias M."/>
            <person name="Hampl V."/>
        </authorList>
    </citation>
    <scope>NUCLEOTIDE SEQUENCE [LARGE SCALE GENOMIC DNA]</scope>
    <source>
        <strain evidence="6">NAU3</strain>
        <tissue evidence="6">Gut</tissue>
    </source>
</reference>
<organism evidence="6 7">
    <name type="scientific">Blattamonas nauphoetae</name>
    <dbReference type="NCBI Taxonomy" id="2049346"/>
    <lineage>
        <taxon>Eukaryota</taxon>
        <taxon>Metamonada</taxon>
        <taxon>Preaxostyla</taxon>
        <taxon>Oxymonadida</taxon>
        <taxon>Blattamonas</taxon>
    </lineage>
</organism>
<gene>
    <name evidence="6" type="ORF">BLNAU_15399</name>
</gene>
<dbReference type="InterPro" id="IPR016650">
    <property type="entry name" value="eIF3e"/>
</dbReference>
<feature type="region of interest" description="Disordered" evidence="4">
    <location>
        <begin position="377"/>
        <end position="407"/>
    </location>
</feature>
<evidence type="ECO:0000256" key="4">
    <source>
        <dbReference type="SAM" id="MobiDB-lite"/>
    </source>
</evidence>
<protein>
    <submittedName>
        <fullName evidence="6">Eukaryotic translation initiation factor 3 subunit E</fullName>
    </submittedName>
</protein>
<evidence type="ECO:0000256" key="1">
    <source>
        <dbReference type="ARBA" id="ARBA00022490"/>
    </source>
</evidence>
<evidence type="ECO:0000313" key="7">
    <source>
        <dbReference type="Proteomes" id="UP001281761"/>
    </source>
</evidence>
<comment type="caution">
    <text evidence="6">The sequence shown here is derived from an EMBL/GenBank/DDBJ whole genome shotgun (WGS) entry which is preliminary data.</text>
</comment>
<dbReference type="GO" id="GO:0003743">
    <property type="term" value="F:translation initiation factor activity"/>
    <property type="evidence" value="ECO:0007669"/>
    <property type="project" value="UniProtKB-KW"/>
</dbReference>
<feature type="compositionally biased region" description="Polar residues" evidence="4">
    <location>
        <begin position="394"/>
        <end position="407"/>
    </location>
</feature>
<feature type="compositionally biased region" description="Basic and acidic residues" evidence="4">
    <location>
        <begin position="384"/>
        <end position="393"/>
    </location>
</feature>
<dbReference type="EMBL" id="JARBJD010000152">
    <property type="protein sequence ID" value="KAK2949648.1"/>
    <property type="molecule type" value="Genomic_DNA"/>
</dbReference>
<keyword evidence="2 6" id="KW-0396">Initiation factor</keyword>
<evidence type="ECO:0000256" key="2">
    <source>
        <dbReference type="ARBA" id="ARBA00022540"/>
    </source>
</evidence>
<keyword evidence="1" id="KW-0963">Cytoplasm</keyword>
<dbReference type="Proteomes" id="UP001281761">
    <property type="component" value="Unassembled WGS sequence"/>
</dbReference>
<keyword evidence="3" id="KW-0648">Protein biosynthesis</keyword>
<sequence>MLRPESQLTLIPFLNPHLSLKLVDFLLSHTTLPQNELQLVKLRLLESTCLSEQYQQVLSQAKPSESVPELFSNKCKDAAAKVEDFSKNLSPSLEALKEALSLPADFNYQQYLEYGTLLFEFGRYTECVAVLQIIRKGTPSPTILLQTLWGLFAATILLENWTDCPDIIAKLQEVIDSQSQTLSYDSLLFQRTWLVHHILFCSFSSSDLIHLTAETFIGDKYATVLQHTAPGLLRYFVASALCSRHRHKSHTLLRDCISIVEKTAPTSEDPLLAFLLHCTSPICEEKSVTDLKALTDTINNDFFLEKIRERLLDAAYLLLIENILRTHNGHTIKTLSAVLKLDDQQTEAYITTLSKTKINHLEVKLDVKTGEIVATKQHHSQARHMTDRLKSQSEKFQSLKQSLRNKH</sequence>
<dbReference type="InterPro" id="IPR019010">
    <property type="entry name" value="eIF3e_N"/>
</dbReference>
<accession>A0ABQ9XAZ2</accession>
<evidence type="ECO:0000256" key="3">
    <source>
        <dbReference type="ARBA" id="ARBA00022917"/>
    </source>
</evidence>
<dbReference type="SMART" id="SM01186">
    <property type="entry name" value="eIF3_N"/>
    <property type="match status" value="1"/>
</dbReference>
<dbReference type="Pfam" id="PF09440">
    <property type="entry name" value="eIF3_N"/>
    <property type="match status" value="1"/>
</dbReference>
<evidence type="ECO:0000313" key="6">
    <source>
        <dbReference type="EMBL" id="KAK2949648.1"/>
    </source>
</evidence>
<proteinExistence type="predicted"/>
<name>A0ABQ9XAZ2_9EUKA</name>
<feature type="domain" description="Eukaryotic translation initiation factor 3 subunit E N-terminal" evidence="5">
    <location>
        <begin position="9"/>
        <end position="125"/>
    </location>
</feature>
<dbReference type="PANTHER" id="PTHR10317">
    <property type="entry name" value="EUKARYOTIC TRANSLATION INITIATION FACTOR 3 SUBUNIT E"/>
    <property type="match status" value="1"/>
</dbReference>
<keyword evidence="7" id="KW-1185">Reference proteome</keyword>